<organism evidence="1">
    <name type="scientific">Bracon brevicornis</name>
    <dbReference type="NCBI Taxonomy" id="1563983"/>
    <lineage>
        <taxon>Eukaryota</taxon>
        <taxon>Metazoa</taxon>
        <taxon>Ecdysozoa</taxon>
        <taxon>Arthropoda</taxon>
        <taxon>Hexapoda</taxon>
        <taxon>Insecta</taxon>
        <taxon>Pterygota</taxon>
        <taxon>Neoptera</taxon>
        <taxon>Endopterygota</taxon>
        <taxon>Hymenoptera</taxon>
        <taxon>Apocrita</taxon>
        <taxon>Ichneumonoidea</taxon>
        <taxon>Braconidae</taxon>
        <taxon>Braconinae</taxon>
        <taxon>Bracon</taxon>
    </lineage>
</organism>
<dbReference type="AlphaFoldDB" id="A0A6V7M0D6"/>
<proteinExistence type="predicted"/>
<sequence length="101" mass="11208">MKRKPTGWGADNFDADVMPIRMKGNSAEGSTAEVKVENAMRSVTEVYDAAMPRREKGNPHTEVLATLFNERALWHPNQNGRTSGIRIGATFKCVLSVMIFP</sequence>
<protein>
    <submittedName>
        <fullName evidence="1">Uncharacterized protein</fullName>
    </submittedName>
</protein>
<name>A0A6V7M0D6_9HYME</name>
<reference evidence="1" key="1">
    <citation type="submission" date="2020-07" db="EMBL/GenBank/DDBJ databases">
        <authorList>
            <person name="Ferguson B K."/>
        </authorList>
    </citation>
    <scope>NUCLEOTIDE SEQUENCE</scope>
    <source>
        <strain evidence="1">L06</strain>
    </source>
</reference>
<accession>A0A6V7M0D6</accession>
<dbReference type="EMBL" id="CADCXW020000347">
    <property type="protein sequence ID" value="CAD1581674.1"/>
    <property type="molecule type" value="Genomic_DNA"/>
</dbReference>
<evidence type="ECO:0000313" key="1">
    <source>
        <dbReference type="EMBL" id="CAD1581674.1"/>
    </source>
</evidence>
<gene>
    <name evidence="1" type="ORF">BBRV_LOCUS119937</name>
</gene>